<feature type="transmembrane region" description="Helical" evidence="5">
    <location>
        <begin position="331"/>
        <end position="352"/>
    </location>
</feature>
<feature type="domain" description="Major facilitator superfamily (MFS) profile" evidence="6">
    <location>
        <begin position="200"/>
        <end position="426"/>
    </location>
</feature>
<dbReference type="AlphaFoldDB" id="A0A2S5KRR7"/>
<sequence length="426" mass="45586">MALASLTGVIPPLFSLVIFTLGHGLLTTLLTLRLSAEHVDPQAIGMVSAAYFAGLFTGSFFNARIIVRVGHIRAYAAYASILATLAILHGLFIDPTIWTGLRFIGGIATSGLFVVIESWMLVSSSPQTRGQILAFYMILLYGALAVAQLLLKYIDPMILVPFAMTAMAASLSVVPLSLTRVASPTLEITQGISFFKLVKLTPSGAFGSFTSGMVLGSIYGLMPLFFTDTGHSLNQVANLMAVLILGGMTLQYPVGRLSDKMDRRVVLTILCCCLTIASLTLVFGTEKGSYYIQAGLIFLFGGLAFSLYPMSLSHACDELAPDQVISANQGLLLSYSIGAVIGPLLAPVAMSVFGPKGLFIYFCIVSGVLAGFLLWRKRVRAPVPLAEHQNFITVPPNSPVTAELDPRADVNQTDTEAGEEHWPTGH</sequence>
<keyword evidence="1 5" id="KW-0812">Transmembrane</keyword>
<evidence type="ECO:0000256" key="1">
    <source>
        <dbReference type="ARBA" id="ARBA00022692"/>
    </source>
</evidence>
<evidence type="ECO:0000313" key="7">
    <source>
        <dbReference type="EMBL" id="PPC77362.1"/>
    </source>
</evidence>
<feature type="transmembrane region" description="Helical" evidence="5">
    <location>
        <begin position="265"/>
        <end position="284"/>
    </location>
</feature>
<keyword evidence="2 5" id="KW-1133">Transmembrane helix</keyword>
<evidence type="ECO:0000256" key="4">
    <source>
        <dbReference type="SAM" id="MobiDB-lite"/>
    </source>
</evidence>
<protein>
    <submittedName>
        <fullName evidence="7">MFS transporter</fullName>
    </submittedName>
</protein>
<feature type="transmembrane region" description="Helical" evidence="5">
    <location>
        <begin position="233"/>
        <end position="253"/>
    </location>
</feature>
<feature type="region of interest" description="Disordered" evidence="4">
    <location>
        <begin position="397"/>
        <end position="426"/>
    </location>
</feature>
<keyword evidence="3 5" id="KW-0472">Membrane</keyword>
<feature type="transmembrane region" description="Helical" evidence="5">
    <location>
        <begin position="99"/>
        <end position="121"/>
    </location>
</feature>
<feature type="transmembrane region" description="Helical" evidence="5">
    <location>
        <begin position="133"/>
        <end position="151"/>
    </location>
</feature>
<dbReference type="EMBL" id="PRLP01000034">
    <property type="protein sequence ID" value="PPC77362.1"/>
    <property type="molecule type" value="Genomic_DNA"/>
</dbReference>
<name>A0A2S5KRR7_9PROT</name>
<dbReference type="Pfam" id="PF07690">
    <property type="entry name" value="MFS_1"/>
    <property type="match status" value="1"/>
</dbReference>
<dbReference type="SUPFAM" id="SSF103473">
    <property type="entry name" value="MFS general substrate transporter"/>
    <property type="match status" value="1"/>
</dbReference>
<accession>A0A2S5KRR7</accession>
<feature type="transmembrane region" description="Helical" evidence="5">
    <location>
        <begin position="358"/>
        <end position="375"/>
    </location>
</feature>
<dbReference type="PANTHER" id="PTHR23521">
    <property type="entry name" value="TRANSPORTER MFS SUPERFAMILY"/>
    <property type="match status" value="1"/>
</dbReference>
<dbReference type="Gene3D" id="1.20.1250.20">
    <property type="entry name" value="MFS general substrate transporter like domains"/>
    <property type="match status" value="2"/>
</dbReference>
<dbReference type="GO" id="GO:0005886">
    <property type="term" value="C:plasma membrane"/>
    <property type="evidence" value="ECO:0007669"/>
    <property type="project" value="TreeGrafter"/>
</dbReference>
<feature type="transmembrane region" description="Helical" evidence="5">
    <location>
        <begin position="12"/>
        <end position="32"/>
    </location>
</feature>
<comment type="caution">
    <text evidence="7">The sequence shown here is derived from an EMBL/GenBank/DDBJ whole genome shotgun (WGS) entry which is preliminary data.</text>
</comment>
<dbReference type="InterPro" id="IPR036259">
    <property type="entry name" value="MFS_trans_sf"/>
</dbReference>
<feature type="transmembrane region" description="Helical" evidence="5">
    <location>
        <begin position="157"/>
        <end position="179"/>
    </location>
</feature>
<dbReference type="GO" id="GO:0022857">
    <property type="term" value="F:transmembrane transporter activity"/>
    <property type="evidence" value="ECO:0007669"/>
    <property type="project" value="InterPro"/>
</dbReference>
<evidence type="ECO:0000313" key="8">
    <source>
        <dbReference type="Proteomes" id="UP000238196"/>
    </source>
</evidence>
<reference evidence="7 8" key="1">
    <citation type="submission" date="2018-02" db="EMBL/GenBank/DDBJ databases">
        <title>novel marine gammaproteobacteria from coastal saline agro ecosystem.</title>
        <authorList>
            <person name="Krishnan R."/>
            <person name="Ramesh Kumar N."/>
        </authorList>
    </citation>
    <scope>NUCLEOTIDE SEQUENCE [LARGE SCALE GENOMIC DNA]</scope>
    <source>
        <strain evidence="7 8">228</strain>
    </source>
</reference>
<dbReference type="InterPro" id="IPR047200">
    <property type="entry name" value="MFS_YcaD-like"/>
</dbReference>
<feature type="transmembrane region" description="Helical" evidence="5">
    <location>
        <begin position="200"/>
        <end position="221"/>
    </location>
</feature>
<evidence type="ECO:0000256" key="3">
    <source>
        <dbReference type="ARBA" id="ARBA00023136"/>
    </source>
</evidence>
<evidence type="ECO:0000256" key="5">
    <source>
        <dbReference type="SAM" id="Phobius"/>
    </source>
</evidence>
<dbReference type="PANTHER" id="PTHR23521:SF3">
    <property type="entry name" value="MFS TRANSPORTER"/>
    <property type="match status" value="1"/>
</dbReference>
<dbReference type="InterPro" id="IPR020846">
    <property type="entry name" value="MFS_dom"/>
</dbReference>
<gene>
    <name evidence="7" type="ORF">C4K68_10870</name>
</gene>
<dbReference type="CDD" id="cd17477">
    <property type="entry name" value="MFS_YcaD_like"/>
    <property type="match status" value="1"/>
</dbReference>
<proteinExistence type="predicted"/>
<dbReference type="Proteomes" id="UP000238196">
    <property type="component" value="Unassembled WGS sequence"/>
</dbReference>
<feature type="transmembrane region" description="Helical" evidence="5">
    <location>
        <begin position="290"/>
        <end position="310"/>
    </location>
</feature>
<evidence type="ECO:0000256" key="2">
    <source>
        <dbReference type="ARBA" id="ARBA00022989"/>
    </source>
</evidence>
<dbReference type="OrthoDB" id="9810614at2"/>
<organism evidence="7 8">
    <name type="scientific">Proteobacteria bacterium 228</name>
    <dbReference type="NCBI Taxonomy" id="2083153"/>
    <lineage>
        <taxon>Bacteria</taxon>
        <taxon>Pseudomonadati</taxon>
        <taxon>Pseudomonadota</taxon>
    </lineage>
</organism>
<feature type="transmembrane region" description="Helical" evidence="5">
    <location>
        <begin position="75"/>
        <end position="93"/>
    </location>
</feature>
<dbReference type="PROSITE" id="PS50850">
    <property type="entry name" value="MFS"/>
    <property type="match status" value="1"/>
</dbReference>
<dbReference type="InterPro" id="IPR011701">
    <property type="entry name" value="MFS"/>
</dbReference>
<feature type="transmembrane region" description="Helical" evidence="5">
    <location>
        <begin position="44"/>
        <end position="63"/>
    </location>
</feature>
<evidence type="ECO:0000259" key="6">
    <source>
        <dbReference type="PROSITE" id="PS50850"/>
    </source>
</evidence>